<keyword evidence="1" id="KW-1133">Transmembrane helix</keyword>
<evidence type="ECO:0000313" key="3">
    <source>
        <dbReference type="EMBL" id="OOK65232.1"/>
    </source>
</evidence>
<name>A0A1V3WEF2_MYCKA</name>
<evidence type="ECO:0000256" key="1">
    <source>
        <dbReference type="SAM" id="Phobius"/>
    </source>
</evidence>
<dbReference type="Proteomes" id="UP000188532">
    <property type="component" value="Unassembled WGS sequence"/>
</dbReference>
<dbReference type="EMBL" id="MVBN01000011">
    <property type="protein sequence ID" value="OOK65232.1"/>
    <property type="molecule type" value="Genomic_DNA"/>
</dbReference>
<feature type="transmembrane region" description="Helical" evidence="1">
    <location>
        <begin position="36"/>
        <end position="55"/>
    </location>
</feature>
<accession>A0A1V3WEF2</accession>
<proteinExistence type="predicted"/>
<dbReference type="InterPro" id="IPR025637">
    <property type="entry name" value="DUF4333"/>
</dbReference>
<evidence type="ECO:0000259" key="2">
    <source>
        <dbReference type="Pfam" id="PF14230"/>
    </source>
</evidence>
<comment type="caution">
    <text evidence="3">The sequence shown here is derived from an EMBL/GenBank/DDBJ whole genome shotgun (WGS) entry which is preliminary data.</text>
</comment>
<sequence length="141" mass="14902">MPHRHHPGISGPTFWAPTAFASNPPRAARRPRRWPLLLGAAASAGAALLITGLWAPGFFVTEQLDVRAAQAGVAHVLSDPAGYGAKNVSDVTCNDGRNPTISQGGTFTCQVTIDHIKHQFLVTFTDDAGSYEISAPKGQTV</sequence>
<dbReference type="AlphaFoldDB" id="A0A1V3WEF2"/>
<protein>
    <recommendedName>
        <fullName evidence="2">DUF4333 domain-containing protein</fullName>
    </recommendedName>
</protein>
<keyword evidence="1" id="KW-0472">Membrane</keyword>
<reference evidence="3 4" key="1">
    <citation type="submission" date="2017-02" db="EMBL/GenBank/DDBJ databases">
        <title>Complete genome sequences of Mycobacterium kansasii strains isolated from rhesus macaques.</title>
        <authorList>
            <person name="Panda A."/>
            <person name="Nagaraj S."/>
            <person name="Zhao X."/>
            <person name="Tettelin H."/>
            <person name="Detolla L.J."/>
        </authorList>
    </citation>
    <scope>NUCLEOTIDE SEQUENCE [LARGE SCALE GENOMIC DNA]</scope>
    <source>
        <strain evidence="3 4">11-3469</strain>
    </source>
</reference>
<gene>
    <name evidence="3" type="ORF">BZL29_7979</name>
</gene>
<feature type="domain" description="DUF4333" evidence="2">
    <location>
        <begin position="49"/>
        <end position="129"/>
    </location>
</feature>
<keyword evidence="1" id="KW-0812">Transmembrane</keyword>
<dbReference type="Pfam" id="PF14230">
    <property type="entry name" value="DUF4333"/>
    <property type="match status" value="1"/>
</dbReference>
<organism evidence="3 4">
    <name type="scientific">Mycobacterium kansasii</name>
    <dbReference type="NCBI Taxonomy" id="1768"/>
    <lineage>
        <taxon>Bacteria</taxon>
        <taxon>Bacillati</taxon>
        <taxon>Actinomycetota</taxon>
        <taxon>Actinomycetes</taxon>
        <taxon>Mycobacteriales</taxon>
        <taxon>Mycobacteriaceae</taxon>
        <taxon>Mycobacterium</taxon>
    </lineage>
</organism>
<evidence type="ECO:0000313" key="4">
    <source>
        <dbReference type="Proteomes" id="UP000188532"/>
    </source>
</evidence>